<reference evidence="1 2" key="1">
    <citation type="journal article" date="2022" name="Hortic Res">
        <title>A haplotype resolved chromosomal level avocado genome allows analysis of novel avocado genes.</title>
        <authorList>
            <person name="Nath O."/>
            <person name="Fletcher S.J."/>
            <person name="Hayward A."/>
            <person name="Shaw L.M."/>
            <person name="Masouleh A.K."/>
            <person name="Furtado A."/>
            <person name="Henry R.J."/>
            <person name="Mitter N."/>
        </authorList>
    </citation>
    <scope>NUCLEOTIDE SEQUENCE [LARGE SCALE GENOMIC DNA]</scope>
    <source>
        <strain evidence="2">cv. Hass</strain>
    </source>
</reference>
<keyword evidence="2" id="KW-1185">Reference proteome</keyword>
<accession>A0ACC2MBD1</accession>
<comment type="caution">
    <text evidence="1">The sequence shown here is derived from an EMBL/GenBank/DDBJ whole genome shotgun (WGS) entry which is preliminary data.</text>
</comment>
<evidence type="ECO:0000313" key="1">
    <source>
        <dbReference type="EMBL" id="KAJ8642960.1"/>
    </source>
</evidence>
<protein>
    <submittedName>
        <fullName evidence="1">Uncharacterized protein</fullName>
    </submittedName>
</protein>
<evidence type="ECO:0000313" key="2">
    <source>
        <dbReference type="Proteomes" id="UP001234297"/>
    </source>
</evidence>
<gene>
    <name evidence="1" type="ORF">MRB53_004708</name>
</gene>
<sequence>MCHSSCSSPLLRYNDIENQVSGDGPREGAMVVVVMELDRTIVVCVAAFSNLGVLMNSIRFRIKSSPENKNSIFSCVQPNPRLTVLLAIIC</sequence>
<proteinExistence type="predicted"/>
<dbReference type="Proteomes" id="UP001234297">
    <property type="component" value="Chromosome 2"/>
</dbReference>
<name>A0ACC2MBD1_PERAE</name>
<organism evidence="1 2">
    <name type="scientific">Persea americana</name>
    <name type="common">Avocado</name>
    <dbReference type="NCBI Taxonomy" id="3435"/>
    <lineage>
        <taxon>Eukaryota</taxon>
        <taxon>Viridiplantae</taxon>
        <taxon>Streptophyta</taxon>
        <taxon>Embryophyta</taxon>
        <taxon>Tracheophyta</taxon>
        <taxon>Spermatophyta</taxon>
        <taxon>Magnoliopsida</taxon>
        <taxon>Magnoliidae</taxon>
        <taxon>Laurales</taxon>
        <taxon>Lauraceae</taxon>
        <taxon>Persea</taxon>
    </lineage>
</organism>
<dbReference type="EMBL" id="CM056810">
    <property type="protein sequence ID" value="KAJ8642960.1"/>
    <property type="molecule type" value="Genomic_DNA"/>
</dbReference>